<keyword evidence="6" id="KW-1185">Reference proteome</keyword>
<dbReference type="InterPro" id="IPR029058">
    <property type="entry name" value="AB_hydrolase_fold"/>
</dbReference>
<evidence type="ECO:0000256" key="3">
    <source>
        <dbReference type="RuleBase" id="RU361235"/>
    </source>
</evidence>
<protein>
    <recommendedName>
        <fullName evidence="3">Carboxylic ester hydrolase</fullName>
        <ecNumber evidence="3">3.1.1.-</ecNumber>
    </recommendedName>
</protein>
<feature type="domain" description="Carboxylesterase type B" evidence="4">
    <location>
        <begin position="82"/>
        <end position="563"/>
    </location>
</feature>
<dbReference type="KEGG" id="kuy:FY550_15685"/>
<evidence type="ECO:0000313" key="5">
    <source>
        <dbReference type="EMBL" id="QEL12438.1"/>
    </source>
</evidence>
<dbReference type="AlphaFoldDB" id="A0A5C1A2M8"/>
<dbReference type="GO" id="GO:0016787">
    <property type="term" value="F:hydrolase activity"/>
    <property type="evidence" value="ECO:0007669"/>
    <property type="project" value="UniProtKB-KW"/>
</dbReference>
<dbReference type="PANTHER" id="PTHR11559">
    <property type="entry name" value="CARBOXYLESTERASE"/>
    <property type="match status" value="1"/>
</dbReference>
<dbReference type="OrthoDB" id="9775851at2"/>
<evidence type="ECO:0000256" key="2">
    <source>
        <dbReference type="ARBA" id="ARBA00022801"/>
    </source>
</evidence>
<gene>
    <name evidence="5" type="ORF">FY550_15685</name>
</gene>
<dbReference type="PROSITE" id="PS00122">
    <property type="entry name" value="CARBOXYLESTERASE_B_1"/>
    <property type="match status" value="1"/>
</dbReference>
<dbReference type="Proteomes" id="UP000322553">
    <property type="component" value="Chromosome"/>
</dbReference>
<comment type="similarity">
    <text evidence="1 3">Belongs to the type-B carboxylesterase/lipase family.</text>
</comment>
<reference evidence="5 6" key="1">
    <citation type="submission" date="2019-08" db="EMBL/GenBank/DDBJ databases">
        <title>Complete genome sequence of Kushneria sp. YCWA18, a halophilic phosphate-solubilizing bacterium isolated from Daqiao saltern in China.</title>
        <authorList>
            <person name="Du G.-X."/>
            <person name="Qu L.-Y."/>
        </authorList>
    </citation>
    <scope>NUCLEOTIDE SEQUENCE [LARGE SCALE GENOMIC DNA]</scope>
    <source>
        <strain evidence="5 6">YCWA18</strain>
    </source>
</reference>
<dbReference type="Gene3D" id="3.40.50.1820">
    <property type="entry name" value="alpha/beta hydrolase"/>
    <property type="match status" value="1"/>
</dbReference>
<dbReference type="EMBL" id="CP043420">
    <property type="protein sequence ID" value="QEL12438.1"/>
    <property type="molecule type" value="Genomic_DNA"/>
</dbReference>
<dbReference type="PROSITE" id="PS00941">
    <property type="entry name" value="CARBOXYLESTERASE_B_2"/>
    <property type="match status" value="1"/>
</dbReference>
<evidence type="ECO:0000256" key="1">
    <source>
        <dbReference type="ARBA" id="ARBA00005964"/>
    </source>
</evidence>
<evidence type="ECO:0000259" key="4">
    <source>
        <dbReference type="Pfam" id="PF00135"/>
    </source>
</evidence>
<evidence type="ECO:0000313" key="6">
    <source>
        <dbReference type="Proteomes" id="UP000322553"/>
    </source>
</evidence>
<dbReference type="InterPro" id="IPR002018">
    <property type="entry name" value="CarbesteraseB"/>
</dbReference>
<name>A0A5C1A2M8_9GAMM</name>
<dbReference type="InterPro" id="IPR019819">
    <property type="entry name" value="Carboxylesterase_B_CS"/>
</dbReference>
<sequence length="586" mass="64570">MSVRSRLMPACMTACTSASPRTRTTRRPIWPQRSTRADHNGHRPYQESSAMRAVRRLGVGIAMLIMVMAMMSRAASADATAQTVQIDSGRVHGEGHDDVVVFRGIPFAAPPTGTHRWRPPQPPNAWSGVRDATRFGPECMQKSVNSDAAPGDGRVSEDCLYLNVWRPARQTDHDLPVLVWLYGGGYVNGGTSSPIYDGSAFARDGLVFVSLNYRLGRFGFFAHPALEATQPGPWGNYALMDQIAGLEWVKRNIAQFGGDPDQVTIFGESAGGNAVLELAASPAARGLFQRAAVMSGGGRHLMGTMHDLREDRPHNPSAETLGQRFARQHGIDGDNDQRTAQRLRALPAAAITGQLNLATLLSADPEHATYAGGPIRDGTIVVAPPEQRYHHGNQQALPLLIGTTDRDLGLSDADTMTQLFARFGEDRALARTLYDPTPDESVEQVGRRLGRDRLMTEPARFIADQMHALGAPVWRYRFAHVAEPMRPHWAGALHATDIPYVFATLATRFDKGLSASDDRTEHLMHDYFVNFARHGDPNGPGLPYWPQHTPEAQKLMILEQRDAVAKSDPWRQQLDLIRATRAPQWQ</sequence>
<organism evidence="5 6">
    <name type="scientific">Kushneria phosphatilytica</name>
    <dbReference type="NCBI Taxonomy" id="657387"/>
    <lineage>
        <taxon>Bacteria</taxon>
        <taxon>Pseudomonadati</taxon>
        <taxon>Pseudomonadota</taxon>
        <taxon>Gammaproteobacteria</taxon>
        <taxon>Oceanospirillales</taxon>
        <taxon>Halomonadaceae</taxon>
        <taxon>Kushneria</taxon>
    </lineage>
</organism>
<dbReference type="SUPFAM" id="SSF53474">
    <property type="entry name" value="alpha/beta-Hydrolases"/>
    <property type="match status" value="1"/>
</dbReference>
<dbReference type="InterPro" id="IPR019826">
    <property type="entry name" value="Carboxylesterase_B_AS"/>
</dbReference>
<proteinExistence type="inferred from homology"/>
<accession>A0A5C1A2M8</accession>
<dbReference type="Pfam" id="PF00135">
    <property type="entry name" value="COesterase"/>
    <property type="match status" value="1"/>
</dbReference>
<dbReference type="EC" id="3.1.1.-" evidence="3"/>
<keyword evidence="2 3" id="KW-0378">Hydrolase</keyword>
<dbReference type="InterPro" id="IPR050309">
    <property type="entry name" value="Type-B_Carboxylest/Lipase"/>
</dbReference>